<dbReference type="VEuPathDB" id="FungiDB:CPSG_06243"/>
<dbReference type="AlphaFoldDB" id="E9D8U1"/>
<sequence length="130" mass="14368">MTSTPAAVGHDWWAMQPLSLYAFSSPSVYDSCVKRLDPLKYKGRTTALSQHWLRNDDVHNKNGLSNFRPYLTGITFSSRIAVIGPSAAGQPIIVSPAQLHVVLGSNWPGTAVNSPFFRGIFKELRRQIIA</sequence>
<gene>
    <name evidence="1" type="ORF">CPSG_06243</name>
</gene>
<evidence type="ECO:0000313" key="2">
    <source>
        <dbReference type="Proteomes" id="UP000002497"/>
    </source>
</evidence>
<name>E9D8U1_COCPS</name>
<dbReference type="EMBL" id="GL636495">
    <property type="protein sequence ID" value="EFW16975.1"/>
    <property type="molecule type" value="Genomic_DNA"/>
</dbReference>
<organism evidence="2">
    <name type="scientific">Coccidioides posadasii (strain RMSCC 757 / Silveira)</name>
    <name type="common">Valley fever fungus</name>
    <dbReference type="NCBI Taxonomy" id="443226"/>
    <lineage>
        <taxon>Eukaryota</taxon>
        <taxon>Fungi</taxon>
        <taxon>Dikarya</taxon>
        <taxon>Ascomycota</taxon>
        <taxon>Pezizomycotina</taxon>
        <taxon>Eurotiomycetes</taxon>
        <taxon>Eurotiomycetidae</taxon>
        <taxon>Onygenales</taxon>
        <taxon>Onygenaceae</taxon>
        <taxon>Coccidioides</taxon>
    </lineage>
</organism>
<proteinExistence type="predicted"/>
<dbReference type="HOGENOM" id="CLU_1937960_0_0_1"/>
<evidence type="ECO:0000313" key="1">
    <source>
        <dbReference type="EMBL" id="EFW16975.1"/>
    </source>
</evidence>
<keyword evidence="2" id="KW-1185">Reference proteome</keyword>
<dbReference type="Proteomes" id="UP000002497">
    <property type="component" value="Unassembled WGS sequence"/>
</dbReference>
<reference evidence="2" key="1">
    <citation type="journal article" date="2010" name="Genome Res.">
        <title>Population genomic sequencing of Coccidioides fungi reveals recent hybridization and transposon control.</title>
        <authorList>
            <person name="Neafsey D.E."/>
            <person name="Barker B.M."/>
            <person name="Sharpton T.J."/>
            <person name="Stajich J.E."/>
            <person name="Park D.J."/>
            <person name="Whiston E."/>
            <person name="Hung C.-Y."/>
            <person name="McMahan C."/>
            <person name="White J."/>
            <person name="Sykes S."/>
            <person name="Heiman D."/>
            <person name="Young S."/>
            <person name="Zeng Q."/>
            <person name="Abouelleil A."/>
            <person name="Aftuck L."/>
            <person name="Bessette D."/>
            <person name="Brown A."/>
            <person name="FitzGerald M."/>
            <person name="Lui A."/>
            <person name="Macdonald J.P."/>
            <person name="Priest M."/>
            <person name="Orbach M.J."/>
            <person name="Galgiani J.N."/>
            <person name="Kirkland T.N."/>
            <person name="Cole G.T."/>
            <person name="Birren B.W."/>
            <person name="Henn M.R."/>
            <person name="Taylor J.W."/>
            <person name="Rounsley S.D."/>
        </authorList>
    </citation>
    <scope>NUCLEOTIDE SEQUENCE [LARGE SCALE GENOMIC DNA]</scope>
    <source>
        <strain evidence="2">RMSCC 757 / Silveira</strain>
    </source>
</reference>
<reference evidence="2" key="2">
    <citation type="submission" date="2010-03" db="EMBL/GenBank/DDBJ databases">
        <title>The genome sequence of Coccidioides posadasii strain Silveira.</title>
        <authorList>
            <consortium name="The Broad Institute Genome Sequencing Center for Infectious Disease"/>
            <person name="Neafsey D."/>
            <person name="Orbach M."/>
            <person name="Henn M.R."/>
            <person name="Cole G.T."/>
            <person name="Galgiani J."/>
            <person name="Gardner M.J."/>
            <person name="Kirkland T.N."/>
            <person name="Taylor J.W."/>
            <person name="Young S.K."/>
            <person name="Zeng Q."/>
            <person name="Koehrsen M."/>
            <person name="Alvarado L."/>
            <person name="Berlin A."/>
            <person name="Borenstein D."/>
            <person name="Chapman S.B."/>
            <person name="Chen Z."/>
            <person name="Engels R."/>
            <person name="Freedman E."/>
            <person name="Gellesch M."/>
            <person name="Goldberg J."/>
            <person name="Griggs A."/>
            <person name="Gujja S."/>
            <person name="Heilman E."/>
            <person name="Heiman D."/>
            <person name="Howarth C."/>
            <person name="Jen D."/>
            <person name="Larson L."/>
            <person name="Mehta T."/>
            <person name="Neiman D."/>
            <person name="Park D."/>
            <person name="Pearson M."/>
            <person name="Richards J."/>
            <person name="Roberts A."/>
            <person name="Saif S."/>
            <person name="Shea T."/>
            <person name="Shenoy N."/>
            <person name="Sisk P."/>
            <person name="Stolte C."/>
            <person name="Sykes S."/>
            <person name="Walk T."/>
            <person name="White J."/>
            <person name="Yandava C."/>
            <person name="Haas B."/>
            <person name="Nusbaum C."/>
            <person name="Birren B."/>
        </authorList>
    </citation>
    <scope>NUCLEOTIDE SEQUENCE [LARGE SCALE GENOMIC DNA]</scope>
    <source>
        <strain evidence="2">RMSCC 757 / Silveira</strain>
    </source>
</reference>
<protein>
    <submittedName>
        <fullName evidence="1">Uncharacterized protein</fullName>
    </submittedName>
</protein>
<accession>E9D8U1</accession>